<organism evidence="1 2">
    <name type="scientific">Persicirhabdus sediminis</name>
    <dbReference type="NCBI Taxonomy" id="454144"/>
    <lineage>
        <taxon>Bacteria</taxon>
        <taxon>Pseudomonadati</taxon>
        <taxon>Verrucomicrobiota</taxon>
        <taxon>Verrucomicrobiia</taxon>
        <taxon>Verrucomicrobiales</taxon>
        <taxon>Verrucomicrobiaceae</taxon>
        <taxon>Persicirhabdus</taxon>
    </lineage>
</organism>
<proteinExistence type="predicted"/>
<evidence type="ECO:0000313" key="2">
    <source>
        <dbReference type="Proteomes" id="UP000624703"/>
    </source>
</evidence>
<dbReference type="EMBL" id="JAENIM010000042">
    <property type="protein sequence ID" value="MBK1791947.1"/>
    <property type="molecule type" value="Genomic_DNA"/>
</dbReference>
<dbReference type="RefSeq" id="WP_200311963.1">
    <property type="nucleotide sequence ID" value="NZ_JAENIM010000042.1"/>
</dbReference>
<protein>
    <submittedName>
        <fullName evidence="1">Uncharacterized protein</fullName>
    </submittedName>
</protein>
<sequence length="181" mass="20093">MILPSQAHFGHDDGIDQSQPLEIRGLSRNLAFLFCYADAVVLVNEINLDCKTKSLKVEECLWSKDGMVVEDEIAVCANEGQYLSNIRAVVHVLDLVEDGHSFGIVPMYECAPSLMFIRKVETIADKWYHTPIFQGDLPDPSTATLPLYKVVNGGQGAFVLPHLMKQGGEYLILRTRGMLVA</sequence>
<comment type="caution">
    <text evidence="1">The sequence shown here is derived from an EMBL/GenBank/DDBJ whole genome shotgun (WGS) entry which is preliminary data.</text>
</comment>
<dbReference type="AlphaFoldDB" id="A0A8J7MFR1"/>
<evidence type="ECO:0000313" key="1">
    <source>
        <dbReference type="EMBL" id="MBK1791947.1"/>
    </source>
</evidence>
<keyword evidence="2" id="KW-1185">Reference proteome</keyword>
<accession>A0A8J7MFR1</accession>
<name>A0A8J7MFR1_9BACT</name>
<gene>
    <name evidence="1" type="ORF">JIN82_12370</name>
</gene>
<reference evidence="1" key="1">
    <citation type="submission" date="2021-01" db="EMBL/GenBank/DDBJ databases">
        <title>Modified the classification status of verrucomicrobia.</title>
        <authorList>
            <person name="Feng X."/>
        </authorList>
    </citation>
    <scope>NUCLEOTIDE SEQUENCE</scope>
    <source>
        <strain evidence="1">_KCTC 22039</strain>
    </source>
</reference>
<dbReference type="Proteomes" id="UP000624703">
    <property type="component" value="Unassembled WGS sequence"/>
</dbReference>